<reference evidence="3 4" key="1">
    <citation type="journal article" date="2019" name="Int. J. Syst. Evol. Microbiol.">
        <title>The Global Catalogue of Microorganisms (GCM) 10K type strain sequencing project: providing services to taxonomists for standard genome sequencing and annotation.</title>
        <authorList>
            <consortium name="The Broad Institute Genomics Platform"/>
            <consortium name="The Broad Institute Genome Sequencing Center for Infectious Disease"/>
            <person name="Wu L."/>
            <person name="Ma J."/>
        </authorList>
    </citation>
    <scope>NUCLEOTIDE SEQUENCE [LARGE SCALE GENOMIC DNA]</scope>
    <source>
        <strain evidence="3 4">JCM 17504</strain>
    </source>
</reference>
<feature type="domain" description="Fumarylacetoacetase-like C-terminal" evidence="2">
    <location>
        <begin position="81"/>
        <end position="276"/>
    </location>
</feature>
<dbReference type="SUPFAM" id="SSF56529">
    <property type="entry name" value="FAH"/>
    <property type="match status" value="1"/>
</dbReference>
<accession>A0AAV3UJR5</accession>
<sequence length="279" mass="29997">MTIDIDPTLKDGAFSSNLYISAATVTVFSAAQNSEYMSHVRFRDAAGYIRDGLWTDNSITFAADTYDPTEVDILPPTEPTKVVCVGLNYADHAEESGMEIPNRPLLFLKPPNSVAGHGDTVTLPAGKEQVEYEAELGVVIGRQCRNVAAADAEAVIKGYTCVNDISNRDDQMIEQNWIRGKAFDGSAPIGPVVAPPEAVPDDATVELRLNGEVKQRSSRSEFIFSVPEIIEEITAYLTLEPGDVIITGTPAGVGPLSDGDQVEVEIEGIGTLKHDVTTD</sequence>
<dbReference type="PANTHER" id="PTHR11820:SF7">
    <property type="entry name" value="ACYLPYRUVASE FAHD1, MITOCHONDRIAL"/>
    <property type="match status" value="1"/>
</dbReference>
<keyword evidence="3" id="KW-0378">Hydrolase</keyword>
<dbReference type="GO" id="GO:0018773">
    <property type="term" value="F:acetylpyruvate hydrolase activity"/>
    <property type="evidence" value="ECO:0007669"/>
    <property type="project" value="TreeGrafter"/>
</dbReference>
<dbReference type="Pfam" id="PF01557">
    <property type="entry name" value="FAA_hydrolase"/>
    <property type="match status" value="1"/>
</dbReference>
<gene>
    <name evidence="3" type="ORF">GCM10025751_32020</name>
</gene>
<keyword evidence="4" id="KW-1185">Reference proteome</keyword>
<protein>
    <submittedName>
        <fullName evidence="3">Fumarylacetoacetate hydrolase family protein</fullName>
    </submittedName>
</protein>
<dbReference type="EMBL" id="BAABKX010000013">
    <property type="protein sequence ID" value="GAA5054025.1"/>
    <property type="molecule type" value="Genomic_DNA"/>
</dbReference>
<dbReference type="AlphaFoldDB" id="A0AAV3UJR5"/>
<comment type="caution">
    <text evidence="3">The sequence shown here is derived from an EMBL/GenBank/DDBJ whole genome shotgun (WGS) entry which is preliminary data.</text>
</comment>
<dbReference type="GO" id="GO:0019752">
    <property type="term" value="P:carboxylic acid metabolic process"/>
    <property type="evidence" value="ECO:0007669"/>
    <property type="project" value="UniProtKB-ARBA"/>
</dbReference>
<evidence type="ECO:0000256" key="1">
    <source>
        <dbReference type="ARBA" id="ARBA00022723"/>
    </source>
</evidence>
<dbReference type="PANTHER" id="PTHR11820">
    <property type="entry name" value="ACYLPYRUVASE"/>
    <property type="match status" value="1"/>
</dbReference>
<evidence type="ECO:0000313" key="4">
    <source>
        <dbReference type="Proteomes" id="UP001501729"/>
    </source>
</evidence>
<dbReference type="GO" id="GO:0016853">
    <property type="term" value="F:isomerase activity"/>
    <property type="evidence" value="ECO:0007669"/>
    <property type="project" value="UniProtKB-ARBA"/>
</dbReference>
<dbReference type="FunFam" id="3.90.850.10:FF:000002">
    <property type="entry name" value="2-hydroxyhepta-2,4-diene-1,7-dioate isomerase"/>
    <property type="match status" value="1"/>
</dbReference>
<dbReference type="Proteomes" id="UP001501729">
    <property type="component" value="Unassembled WGS sequence"/>
</dbReference>
<proteinExistence type="predicted"/>
<dbReference type="InterPro" id="IPR011234">
    <property type="entry name" value="Fumarylacetoacetase-like_C"/>
</dbReference>
<dbReference type="InterPro" id="IPR036663">
    <property type="entry name" value="Fumarylacetoacetase_C_sf"/>
</dbReference>
<organism evidence="3 4">
    <name type="scientific">Haladaptatus pallidirubidus</name>
    <dbReference type="NCBI Taxonomy" id="1008152"/>
    <lineage>
        <taxon>Archaea</taxon>
        <taxon>Methanobacteriati</taxon>
        <taxon>Methanobacteriota</taxon>
        <taxon>Stenosarchaea group</taxon>
        <taxon>Halobacteria</taxon>
        <taxon>Halobacteriales</taxon>
        <taxon>Haladaptataceae</taxon>
        <taxon>Haladaptatus</taxon>
    </lineage>
</organism>
<name>A0AAV3UJR5_9EURY</name>
<evidence type="ECO:0000313" key="3">
    <source>
        <dbReference type="EMBL" id="GAA5054025.1"/>
    </source>
</evidence>
<keyword evidence="1" id="KW-0479">Metal-binding</keyword>
<evidence type="ECO:0000259" key="2">
    <source>
        <dbReference type="Pfam" id="PF01557"/>
    </source>
</evidence>
<dbReference type="Gene3D" id="3.90.850.10">
    <property type="entry name" value="Fumarylacetoacetase-like, C-terminal domain"/>
    <property type="match status" value="1"/>
</dbReference>
<dbReference type="GO" id="GO:0046872">
    <property type="term" value="F:metal ion binding"/>
    <property type="evidence" value="ECO:0007669"/>
    <property type="project" value="UniProtKB-KW"/>
</dbReference>